<dbReference type="InterPro" id="IPR047153">
    <property type="entry name" value="TRIM45/56/19-like"/>
</dbReference>
<dbReference type="InterPro" id="IPR013083">
    <property type="entry name" value="Znf_RING/FYVE/PHD"/>
</dbReference>
<evidence type="ECO:0000256" key="1">
    <source>
        <dbReference type="ARBA" id="ARBA00022723"/>
    </source>
</evidence>
<dbReference type="InterPro" id="IPR017907">
    <property type="entry name" value="Znf_RING_CS"/>
</dbReference>
<dbReference type="GO" id="GO:0061630">
    <property type="term" value="F:ubiquitin protein ligase activity"/>
    <property type="evidence" value="ECO:0007669"/>
    <property type="project" value="TreeGrafter"/>
</dbReference>
<dbReference type="Ensembl" id="ENSDCDT00010021394.1">
    <property type="protein sequence ID" value="ENSDCDP00010020226.1"/>
    <property type="gene ID" value="ENSDCDG00010009146.1"/>
</dbReference>
<gene>
    <name evidence="7" type="primary">TRIM13</name>
</gene>
<feature type="domain" description="RING-type" evidence="5">
    <location>
        <begin position="25"/>
        <end position="66"/>
    </location>
</feature>
<dbReference type="RefSeq" id="XP_028848234.1">
    <property type="nucleotide sequence ID" value="XM_028992401.1"/>
</dbReference>
<dbReference type="Proteomes" id="UP000694580">
    <property type="component" value="Chromosome 9"/>
</dbReference>
<dbReference type="InterPro" id="IPR027370">
    <property type="entry name" value="Znf-RING_euk"/>
</dbReference>
<dbReference type="GO" id="GO:0008270">
    <property type="term" value="F:zinc ion binding"/>
    <property type="evidence" value="ECO:0007669"/>
    <property type="project" value="UniProtKB-KW"/>
</dbReference>
<dbReference type="SUPFAM" id="SSF57845">
    <property type="entry name" value="B-box zinc-binding domain"/>
    <property type="match status" value="1"/>
</dbReference>
<keyword evidence="3" id="KW-0862">Zinc</keyword>
<dbReference type="GO" id="GO:0006513">
    <property type="term" value="P:protein monoubiquitination"/>
    <property type="evidence" value="ECO:0007669"/>
    <property type="project" value="TreeGrafter"/>
</dbReference>
<dbReference type="PROSITE" id="PS50089">
    <property type="entry name" value="ZF_RING_2"/>
    <property type="match status" value="1"/>
</dbReference>
<dbReference type="Pfam" id="PF13445">
    <property type="entry name" value="zf-RING_UBOX"/>
    <property type="match status" value="1"/>
</dbReference>
<accession>A0AAY4BJI8</accession>
<dbReference type="Pfam" id="PF00643">
    <property type="entry name" value="zf-B_box"/>
    <property type="match status" value="1"/>
</dbReference>
<evidence type="ECO:0000256" key="4">
    <source>
        <dbReference type="PROSITE-ProRule" id="PRU00024"/>
    </source>
</evidence>
<feature type="domain" description="B box-type" evidence="6">
    <location>
        <begin position="93"/>
        <end position="135"/>
    </location>
</feature>
<evidence type="ECO:0000259" key="6">
    <source>
        <dbReference type="PROSITE" id="PS50119"/>
    </source>
</evidence>
<dbReference type="PANTHER" id="PTHR25462">
    <property type="entry name" value="BONUS, ISOFORM C-RELATED"/>
    <property type="match status" value="1"/>
</dbReference>
<dbReference type="AlphaFoldDB" id="A0AAY4BJI8"/>
<proteinExistence type="predicted"/>
<protein>
    <submittedName>
        <fullName evidence="7">Uncharacterized protein</fullName>
    </submittedName>
</protein>
<reference evidence="7" key="2">
    <citation type="submission" date="2025-08" db="UniProtKB">
        <authorList>
            <consortium name="Ensembl"/>
        </authorList>
    </citation>
    <scope>IDENTIFICATION</scope>
</reference>
<dbReference type="InterPro" id="IPR000315">
    <property type="entry name" value="Znf_B-box"/>
</dbReference>
<organism evidence="7 8">
    <name type="scientific">Denticeps clupeoides</name>
    <name type="common">denticle herring</name>
    <dbReference type="NCBI Taxonomy" id="299321"/>
    <lineage>
        <taxon>Eukaryota</taxon>
        <taxon>Metazoa</taxon>
        <taxon>Chordata</taxon>
        <taxon>Craniata</taxon>
        <taxon>Vertebrata</taxon>
        <taxon>Euteleostomi</taxon>
        <taxon>Actinopterygii</taxon>
        <taxon>Neopterygii</taxon>
        <taxon>Teleostei</taxon>
        <taxon>Clupei</taxon>
        <taxon>Clupeiformes</taxon>
        <taxon>Denticipitoidei</taxon>
        <taxon>Denticipitidae</taxon>
        <taxon>Denticeps</taxon>
    </lineage>
</organism>
<dbReference type="GeneTree" id="ENSGT00940000159715"/>
<evidence type="ECO:0000256" key="2">
    <source>
        <dbReference type="ARBA" id="ARBA00022771"/>
    </source>
</evidence>
<dbReference type="Gene3D" id="3.30.160.60">
    <property type="entry name" value="Classic Zinc Finger"/>
    <property type="match status" value="1"/>
</dbReference>
<evidence type="ECO:0000259" key="5">
    <source>
        <dbReference type="PROSITE" id="PS50089"/>
    </source>
</evidence>
<dbReference type="SUPFAM" id="SSF57850">
    <property type="entry name" value="RING/U-box"/>
    <property type="match status" value="1"/>
</dbReference>
<reference evidence="7" key="3">
    <citation type="submission" date="2025-09" db="UniProtKB">
        <authorList>
            <consortium name="Ensembl"/>
        </authorList>
    </citation>
    <scope>IDENTIFICATION</scope>
</reference>
<evidence type="ECO:0000313" key="7">
    <source>
        <dbReference type="Ensembl" id="ENSDCDP00010020226.1"/>
    </source>
</evidence>
<reference evidence="7 8" key="1">
    <citation type="submission" date="2020-06" db="EMBL/GenBank/DDBJ databases">
        <authorList>
            <consortium name="Wellcome Sanger Institute Data Sharing"/>
        </authorList>
    </citation>
    <scope>NUCLEOTIDE SEQUENCE [LARGE SCALE GENOMIC DNA]</scope>
</reference>
<evidence type="ECO:0000256" key="3">
    <source>
        <dbReference type="ARBA" id="ARBA00022833"/>
    </source>
</evidence>
<dbReference type="PANTHER" id="PTHR25462:SF229">
    <property type="entry name" value="TRANSCRIPTION INTERMEDIARY FACTOR 1-BETA"/>
    <property type="match status" value="1"/>
</dbReference>
<keyword evidence="8" id="KW-1185">Reference proteome</keyword>
<dbReference type="PROSITE" id="PS50119">
    <property type="entry name" value="ZF_BBOX"/>
    <property type="match status" value="1"/>
</dbReference>
<sequence>MTTSVPGGEQLAPDAMELLEEDLTCPICCCLFEDPRVLPCSHSFCRTCLDGVAHGGRPPLRCPTCRQEAPHGGAANRSLRGVADKFRRVRGLPRPAPCPAHRGQPLNIFCATDLRLICGFCATAADHDGHRFCALEDAHARERDAFDALRAELEGWRGADAGARLQELEGRREAALRLVGGGAQRAADYLDRRVRALEHRRAEVLSDFEALRLRVARTYEPEIARLRAALEERRRALALAESLRALSDPLAFLQQMQDFRERLRVIRDAPPPPRTPTRAAEEAGALARDFDVTRWDSVTLGELDALRAPHESAPGVSLARALATPLALAACLCVLVAALLPPDRWPRPRVPSAAELARHAARCWTETAALCALAWELGRGCVLDLVHAGADFLNEVV</sequence>
<keyword evidence="2 4" id="KW-0863">Zinc-finger</keyword>
<dbReference type="PROSITE" id="PS00518">
    <property type="entry name" value="ZF_RING_1"/>
    <property type="match status" value="1"/>
</dbReference>
<dbReference type="Gene3D" id="3.30.40.10">
    <property type="entry name" value="Zinc/RING finger domain, C3HC4 (zinc finger)"/>
    <property type="match status" value="1"/>
</dbReference>
<dbReference type="SMART" id="SM00336">
    <property type="entry name" value="BBOX"/>
    <property type="match status" value="1"/>
</dbReference>
<name>A0AAY4BJI8_9TELE</name>
<dbReference type="GeneID" id="114797435"/>
<dbReference type="SMART" id="SM00184">
    <property type="entry name" value="RING"/>
    <property type="match status" value="1"/>
</dbReference>
<keyword evidence="1" id="KW-0479">Metal-binding</keyword>
<evidence type="ECO:0000313" key="8">
    <source>
        <dbReference type="Proteomes" id="UP000694580"/>
    </source>
</evidence>
<dbReference type="InterPro" id="IPR001841">
    <property type="entry name" value="Znf_RING"/>
</dbReference>